<protein>
    <submittedName>
        <fullName evidence="1">Uncharacterized protein</fullName>
    </submittedName>
</protein>
<dbReference type="EMBL" id="JAVDWW010000016">
    <property type="protein sequence ID" value="MDR7172957.1"/>
    <property type="molecule type" value="Genomic_DNA"/>
</dbReference>
<name>A0ABU1XQV9_9NOCA</name>
<evidence type="ECO:0000313" key="2">
    <source>
        <dbReference type="Proteomes" id="UP001251217"/>
    </source>
</evidence>
<sequence>MSGTITPILGERAVRLETGRAAEFSTMLAHAFKTNHSPAEILVILEHDRLLTHLHPGREPPDCAARTVPGRWSRPAAVLPQELAGLRPSTFSSTRASAYADPASAE</sequence>
<gene>
    <name evidence="1" type="ORF">J2W56_006723</name>
</gene>
<evidence type="ECO:0000313" key="1">
    <source>
        <dbReference type="EMBL" id="MDR7172957.1"/>
    </source>
</evidence>
<accession>A0ABU1XQV9</accession>
<dbReference type="Proteomes" id="UP001251217">
    <property type="component" value="Unassembled WGS sequence"/>
</dbReference>
<organism evidence="1 2">
    <name type="scientific">Nocardia kruczakiae</name>
    <dbReference type="NCBI Taxonomy" id="261477"/>
    <lineage>
        <taxon>Bacteria</taxon>
        <taxon>Bacillati</taxon>
        <taxon>Actinomycetota</taxon>
        <taxon>Actinomycetes</taxon>
        <taxon>Mycobacteriales</taxon>
        <taxon>Nocardiaceae</taxon>
        <taxon>Nocardia</taxon>
    </lineage>
</organism>
<comment type="caution">
    <text evidence="1">The sequence shown here is derived from an EMBL/GenBank/DDBJ whole genome shotgun (WGS) entry which is preliminary data.</text>
</comment>
<reference evidence="1 2" key="1">
    <citation type="submission" date="2023-07" db="EMBL/GenBank/DDBJ databases">
        <title>Sorghum-associated microbial communities from plants grown in Nebraska, USA.</title>
        <authorList>
            <person name="Schachtman D."/>
        </authorList>
    </citation>
    <scope>NUCLEOTIDE SEQUENCE [LARGE SCALE GENOMIC DNA]</scope>
    <source>
        <strain evidence="1 2">4272</strain>
    </source>
</reference>
<keyword evidence="2" id="KW-1185">Reference proteome</keyword>
<proteinExistence type="predicted"/>